<dbReference type="RefSeq" id="WP_014441919.1">
    <property type="nucleotide sequence ID" value="NC_017093.1"/>
</dbReference>
<dbReference type="STRING" id="512565.AMIS_18020"/>
<dbReference type="PROSITE" id="PS50146">
    <property type="entry name" value="DAGK"/>
    <property type="match status" value="1"/>
</dbReference>
<dbReference type="Gene3D" id="3.40.50.10330">
    <property type="entry name" value="Probable inorganic polyphosphate/atp-NAD kinase, domain 1"/>
    <property type="match status" value="1"/>
</dbReference>
<organism evidence="3 4">
    <name type="scientific">Actinoplanes missouriensis (strain ATCC 14538 / DSM 43046 / CBS 188.64 / JCM 3121 / NBRC 102363 / NCIMB 12654 / NRRL B-3342 / UNCC 431)</name>
    <dbReference type="NCBI Taxonomy" id="512565"/>
    <lineage>
        <taxon>Bacteria</taxon>
        <taxon>Bacillati</taxon>
        <taxon>Actinomycetota</taxon>
        <taxon>Actinomycetes</taxon>
        <taxon>Micromonosporales</taxon>
        <taxon>Micromonosporaceae</taxon>
        <taxon>Actinoplanes</taxon>
    </lineage>
</organism>
<evidence type="ECO:0000313" key="3">
    <source>
        <dbReference type="EMBL" id="BAL87022.1"/>
    </source>
</evidence>
<keyword evidence="1" id="KW-1133">Transmembrane helix</keyword>
<feature type="transmembrane region" description="Helical" evidence="1">
    <location>
        <begin position="90"/>
        <end position="108"/>
    </location>
</feature>
<dbReference type="eggNOG" id="COG1597">
    <property type="taxonomic scope" value="Bacteria"/>
</dbReference>
<accession>I0H1Y5</accession>
<keyword evidence="3" id="KW-0418">Kinase</keyword>
<protein>
    <submittedName>
        <fullName evidence="3">Putative diacylglycerol kinase</fullName>
    </submittedName>
</protein>
<keyword evidence="4" id="KW-1185">Reference proteome</keyword>
<dbReference type="InterPro" id="IPR017438">
    <property type="entry name" value="ATP-NAD_kinase_N"/>
</dbReference>
<evidence type="ECO:0000313" key="4">
    <source>
        <dbReference type="Proteomes" id="UP000007882"/>
    </source>
</evidence>
<gene>
    <name evidence="3" type="ordered locus">AMIS_18020</name>
</gene>
<dbReference type="InterPro" id="IPR001206">
    <property type="entry name" value="Diacylglycerol_kinase_cat_dom"/>
</dbReference>
<feature type="transmembrane region" description="Helical" evidence="1">
    <location>
        <begin position="40"/>
        <end position="60"/>
    </location>
</feature>
<dbReference type="GO" id="GO:0016301">
    <property type="term" value="F:kinase activity"/>
    <property type="evidence" value="ECO:0007669"/>
    <property type="project" value="UniProtKB-KW"/>
</dbReference>
<dbReference type="InterPro" id="IPR016064">
    <property type="entry name" value="NAD/diacylglycerol_kinase_sf"/>
</dbReference>
<dbReference type="HOGENOM" id="CLU_045532_4_0_11"/>
<keyword evidence="1" id="KW-0812">Transmembrane</keyword>
<keyword evidence="3" id="KW-0808">Transferase</keyword>
<dbReference type="SUPFAM" id="SSF111331">
    <property type="entry name" value="NAD kinase/diacylglycerol kinase-like"/>
    <property type="match status" value="1"/>
</dbReference>
<dbReference type="EMBL" id="AP012319">
    <property type="protein sequence ID" value="BAL87022.1"/>
    <property type="molecule type" value="Genomic_DNA"/>
</dbReference>
<dbReference type="Pfam" id="PF00781">
    <property type="entry name" value="DAGK_cat"/>
    <property type="match status" value="1"/>
</dbReference>
<dbReference type="Proteomes" id="UP000007882">
    <property type="component" value="Chromosome"/>
</dbReference>
<feature type="transmembrane region" description="Helical" evidence="1">
    <location>
        <begin position="14"/>
        <end position="33"/>
    </location>
</feature>
<dbReference type="Gene3D" id="2.60.200.40">
    <property type="match status" value="1"/>
</dbReference>
<dbReference type="PATRIC" id="fig|512565.3.peg.1814"/>
<dbReference type="KEGG" id="ams:AMIS_18020"/>
<dbReference type="AlphaFoldDB" id="I0H1Y5"/>
<evidence type="ECO:0000256" key="1">
    <source>
        <dbReference type="SAM" id="Phobius"/>
    </source>
</evidence>
<name>I0H1Y5_ACTM4</name>
<proteinExistence type="predicted"/>
<feature type="domain" description="DAGKc" evidence="2">
    <location>
        <begin position="128"/>
        <end position="256"/>
    </location>
</feature>
<evidence type="ECO:0000259" key="2">
    <source>
        <dbReference type="PROSITE" id="PS50146"/>
    </source>
</evidence>
<reference evidence="3 4" key="1">
    <citation type="submission" date="2012-02" db="EMBL/GenBank/DDBJ databases">
        <title>Complete genome sequence of Actinoplanes missouriensis 431 (= NBRC 102363).</title>
        <authorList>
            <person name="Ohnishi Y."/>
            <person name="Ishikawa J."/>
            <person name="Sekine M."/>
            <person name="Hosoyama A."/>
            <person name="Harada T."/>
            <person name="Narita H."/>
            <person name="Hata T."/>
            <person name="Konno Y."/>
            <person name="Tutikane K."/>
            <person name="Fujita N."/>
            <person name="Horinouchi S."/>
            <person name="Hayakawa M."/>
        </authorList>
    </citation>
    <scope>NUCLEOTIDE SEQUENCE [LARGE SCALE GENOMIC DNA]</scope>
    <source>
        <strain evidence="4">ATCC 14538 / DSM 43046 / CBS 188.64 / JCM 3121 / NBRC 102363 / NCIMB 12654 / NRRL B-3342 / UNCC 431</strain>
    </source>
</reference>
<sequence>MQLADPVAPAQRRLARLAFLAAAAAVLLVLAVAGVRASLLLILVAVIGTVVALAAAWWFLTHRGVLRWLAGVVVVLAPLVVAVLFARANLIWVVVVFGLLWTAAVTAGRRALALPPPGDGEPGPAETPAPLRPYLIMNPRSGGGKVERHRLAERARALGAQVFLLDGPAVDVAEVARQAVRDGADLLGVAGGDGTQALVAGIAAEHGVPFLVISAGTRNHFALDLGLDREDPAACLDALTDGVELRIDLGLIGDRTFVNNASFGAYASIVQSPAYRDDKIGTTLDLLPRALAGAGDRLRLTVDGATVTGPQAVLVSNNPYAADDIAGLGRRHRLDGGVLGVLAVTVRNAADAAGLISGRGRARSLTVRNTGEVVIDADGPAVPVGIDGESVVLPTPVRCEIRPGALRVRVPRNRPGVPPPPPELDWARLRHLAFGRSSSEAGPQPAR</sequence>
<dbReference type="OrthoDB" id="3208200at2"/>
<feature type="transmembrane region" description="Helical" evidence="1">
    <location>
        <begin position="66"/>
        <end position="85"/>
    </location>
</feature>
<keyword evidence="1" id="KW-0472">Membrane</keyword>